<dbReference type="CDD" id="cd02440">
    <property type="entry name" value="AdoMet_MTases"/>
    <property type="match status" value="1"/>
</dbReference>
<dbReference type="AlphaFoldDB" id="A0A3B0YR61"/>
<sequence length="313" mass="35808">MNQDSTSICLICESTGTVAFSSTDLMFGGDRVFHYHHCGNCGLIYQQPIPDEAGIASFYPENYNIYTEPTHTTFSTRKRLYLSNRLGYTHLDTSGDYRPQIVNDVIPWVPNGKLLDIGCGNGEYLLRMKSIGWQCKGVEFNDKAVSICRKHDLDIFQGDLAAASFNDASFDFVTAHHLIEHVPDPHTLMKEIVRITRPGGFVLIRTPNSESLGRKLLGRYWFANEVPRHLLLYSEHNLKLLAEQHGLKCNRTLQPIKPKLVLRSLDYKFGNRGKPSEKTKFLRWASKLYIPAARLSRRGDELFMLFTRKNEHK</sequence>
<gene>
    <name evidence="1" type="ORF">MNBD_GAMMA14-496</name>
</gene>
<dbReference type="Pfam" id="PF13489">
    <property type="entry name" value="Methyltransf_23"/>
    <property type="match status" value="1"/>
</dbReference>
<protein>
    <recommendedName>
        <fullName evidence="2">Class I SAM-dependent methyltransferase</fullName>
    </recommendedName>
</protein>
<proteinExistence type="predicted"/>
<organism evidence="1">
    <name type="scientific">hydrothermal vent metagenome</name>
    <dbReference type="NCBI Taxonomy" id="652676"/>
    <lineage>
        <taxon>unclassified sequences</taxon>
        <taxon>metagenomes</taxon>
        <taxon>ecological metagenomes</taxon>
    </lineage>
</organism>
<dbReference type="SUPFAM" id="SSF53335">
    <property type="entry name" value="S-adenosyl-L-methionine-dependent methyltransferases"/>
    <property type="match status" value="1"/>
</dbReference>
<accession>A0A3B0YR61</accession>
<dbReference type="PANTHER" id="PTHR43861">
    <property type="entry name" value="TRANS-ACONITATE 2-METHYLTRANSFERASE-RELATED"/>
    <property type="match status" value="1"/>
</dbReference>
<dbReference type="Gene3D" id="3.40.50.150">
    <property type="entry name" value="Vaccinia Virus protein VP39"/>
    <property type="match status" value="1"/>
</dbReference>
<name>A0A3B0YR61_9ZZZZ</name>
<dbReference type="InterPro" id="IPR029063">
    <property type="entry name" value="SAM-dependent_MTases_sf"/>
</dbReference>
<reference evidence="1" key="1">
    <citation type="submission" date="2018-06" db="EMBL/GenBank/DDBJ databases">
        <authorList>
            <person name="Zhirakovskaya E."/>
        </authorList>
    </citation>
    <scope>NUCLEOTIDE SEQUENCE</scope>
</reference>
<evidence type="ECO:0000313" key="1">
    <source>
        <dbReference type="EMBL" id="VAW76809.1"/>
    </source>
</evidence>
<dbReference type="EMBL" id="UOFM01000195">
    <property type="protein sequence ID" value="VAW76809.1"/>
    <property type="molecule type" value="Genomic_DNA"/>
</dbReference>
<evidence type="ECO:0008006" key="2">
    <source>
        <dbReference type="Google" id="ProtNLM"/>
    </source>
</evidence>